<gene>
    <name evidence="4" type="ORF">ACK3FC_07100</name>
</gene>
<accession>A0ABW9KVV4</accession>
<dbReference type="EMBL" id="JBKAMQ010000002">
    <property type="protein sequence ID" value="MFN6507002.1"/>
    <property type="molecule type" value="Genomic_DNA"/>
</dbReference>
<evidence type="ECO:0000259" key="3">
    <source>
        <dbReference type="Pfam" id="PF13369"/>
    </source>
</evidence>
<dbReference type="Proteomes" id="UP001635788">
    <property type="component" value="Unassembled WGS sequence"/>
</dbReference>
<protein>
    <submittedName>
        <fullName evidence="4">SirB1 family protein</fullName>
    </submittedName>
</protein>
<organism evidence="4 5">
    <name type="scientific">Xanthomonas translucens pv. translucens</name>
    <dbReference type="NCBI Taxonomy" id="134875"/>
    <lineage>
        <taxon>Bacteria</taxon>
        <taxon>Pseudomonadati</taxon>
        <taxon>Pseudomonadota</taxon>
        <taxon>Gammaproteobacteria</taxon>
        <taxon>Lysobacterales</taxon>
        <taxon>Lysobacteraceae</taxon>
        <taxon>Xanthomonas</taxon>
        <taxon>Xanthomonas translucens group</taxon>
    </lineage>
</organism>
<reference evidence="4 5" key="1">
    <citation type="submission" date="2024-12" db="EMBL/GenBank/DDBJ databases">
        <authorList>
            <person name="Alaofin S."/>
            <person name="Velasco D."/>
            <person name="Li D."/>
            <person name="Baldwin T."/>
            <person name="Liu Z."/>
            <person name="Schachterle J.K."/>
        </authorList>
    </citation>
    <scope>NUCLEOTIDE SEQUENCE [LARGE SCALE GENOMIC DNA]</scope>
    <source>
        <strain evidence="4 5">B1</strain>
    </source>
</reference>
<dbReference type="InterPro" id="IPR019734">
    <property type="entry name" value="TPR_rpt"/>
</dbReference>
<dbReference type="Pfam" id="PF13369">
    <property type="entry name" value="Transglut_core2"/>
    <property type="match status" value="1"/>
</dbReference>
<dbReference type="PROSITE" id="PS50005">
    <property type="entry name" value="TPR"/>
    <property type="match status" value="1"/>
</dbReference>
<comment type="similarity">
    <text evidence="1">Belongs to the UPF0162 family.</text>
</comment>
<dbReference type="PANTHER" id="PTHR31350:SF21">
    <property type="entry name" value="F-BOX ONLY PROTEIN 21"/>
    <property type="match status" value="1"/>
</dbReference>
<comment type="caution">
    <text evidence="4">The sequence shown here is derived from an EMBL/GenBank/DDBJ whole genome shotgun (WGS) entry which is preliminary data.</text>
</comment>
<evidence type="ECO:0000313" key="4">
    <source>
        <dbReference type="EMBL" id="MFN6507002.1"/>
    </source>
</evidence>
<keyword evidence="5" id="KW-1185">Reference proteome</keyword>
<name>A0ABW9KVV4_XANCT</name>
<keyword evidence="2" id="KW-0802">TPR repeat</keyword>
<evidence type="ECO:0000256" key="1">
    <source>
        <dbReference type="ARBA" id="ARBA00007100"/>
    </source>
</evidence>
<dbReference type="InterPro" id="IPR032698">
    <property type="entry name" value="SirB1_N"/>
</dbReference>
<feature type="repeat" description="TPR" evidence="2">
    <location>
        <begin position="216"/>
        <end position="249"/>
    </location>
</feature>
<dbReference type="PANTHER" id="PTHR31350">
    <property type="entry name" value="SI:DKEY-261L7.2"/>
    <property type="match status" value="1"/>
</dbReference>
<evidence type="ECO:0000313" key="5">
    <source>
        <dbReference type="Proteomes" id="UP001635788"/>
    </source>
</evidence>
<dbReference type="InterPro" id="IPR011990">
    <property type="entry name" value="TPR-like_helical_dom_sf"/>
</dbReference>
<evidence type="ECO:0000256" key="2">
    <source>
        <dbReference type="PROSITE-ProRule" id="PRU00339"/>
    </source>
</evidence>
<dbReference type="RefSeq" id="WP_386263241.1">
    <property type="nucleotide sequence ID" value="NZ_CP064001.1"/>
</dbReference>
<dbReference type="Gene3D" id="1.25.40.10">
    <property type="entry name" value="Tetratricopeptide repeat domain"/>
    <property type="match status" value="1"/>
</dbReference>
<dbReference type="Pfam" id="PF13371">
    <property type="entry name" value="TPR_9"/>
    <property type="match status" value="1"/>
</dbReference>
<sequence length="304" mass="34480">MNPTPLSGTPGLDRVALCGQSWAMVDRLTLPSWNTLAALDDDALPLLATALLIARDEYPQLDAKHYDTLAQNHADHLRHEVAMIEPWPLKMAAINRHLFEELGYSGNHDEYYDPRNSYINEVFERRLGNPISLALVQMEVARRLDIPLDGVSFPGHFLVRLPVDDGLLVMDPFNGGRPLAVEELRERARPHLGGETPDDRALLQILDPAPHRAILTRVLRNLHGVYAERDEWDRAARSADRVLKLMPDQPEALRDRGLAYLQMDYVPGARRDLGRYLQLNPEASDVLPIRERLVELSARAQRMH</sequence>
<dbReference type="SUPFAM" id="SSF48452">
    <property type="entry name" value="TPR-like"/>
    <property type="match status" value="1"/>
</dbReference>
<feature type="domain" description="Protein SirB1 N-terminal" evidence="3">
    <location>
        <begin position="71"/>
        <end position="220"/>
    </location>
</feature>
<proteinExistence type="inferred from homology"/>